<dbReference type="AlphaFoldDB" id="A0A939NBK7"/>
<dbReference type="InterPro" id="IPR001608">
    <property type="entry name" value="Ala_racemase_N"/>
</dbReference>
<evidence type="ECO:0000313" key="3">
    <source>
        <dbReference type="Proteomes" id="UP000664477"/>
    </source>
</evidence>
<protein>
    <submittedName>
        <fullName evidence="2">Alanine racemase</fullName>
    </submittedName>
</protein>
<dbReference type="EMBL" id="JAGETQ010000183">
    <property type="protein sequence ID" value="MBO1916653.1"/>
    <property type="molecule type" value="Genomic_DNA"/>
</dbReference>
<dbReference type="Proteomes" id="UP000664477">
    <property type="component" value="Unassembled WGS sequence"/>
</dbReference>
<dbReference type="Pfam" id="PF01168">
    <property type="entry name" value="Ala_racemase_N"/>
    <property type="match status" value="1"/>
</dbReference>
<name>A0A939NBK7_PRORE</name>
<dbReference type="Gene3D" id="3.20.20.10">
    <property type="entry name" value="Alanine racemase"/>
    <property type="match status" value="1"/>
</dbReference>
<dbReference type="SUPFAM" id="SSF51419">
    <property type="entry name" value="PLP-binding barrel"/>
    <property type="match status" value="1"/>
</dbReference>
<accession>A0A939NBK7</accession>
<dbReference type="InterPro" id="IPR029066">
    <property type="entry name" value="PLP-binding_barrel"/>
</dbReference>
<gene>
    <name evidence="2" type="ORF">J4727_18885</name>
</gene>
<organism evidence="2 3">
    <name type="scientific">Providencia rettgeri</name>
    <dbReference type="NCBI Taxonomy" id="587"/>
    <lineage>
        <taxon>Bacteria</taxon>
        <taxon>Pseudomonadati</taxon>
        <taxon>Pseudomonadota</taxon>
        <taxon>Gammaproteobacteria</taxon>
        <taxon>Enterobacterales</taxon>
        <taxon>Morganellaceae</taxon>
        <taxon>Providencia</taxon>
    </lineage>
</organism>
<sequence length="116" mass="12860">MQASLDLQALKQNLSIVRPSCARARLVGGKRTLTGMVLSVSGALGATDGFALLNPEEAITLRERGWKGPILMLEGFSMPGSEIYDQHRLTTCVHSNWQLKALQKCALKHRWIFILK</sequence>
<feature type="domain" description="Alanine racemase N-terminal" evidence="1">
    <location>
        <begin position="6"/>
        <end position="109"/>
    </location>
</feature>
<evidence type="ECO:0000313" key="2">
    <source>
        <dbReference type="EMBL" id="MBO1916653.1"/>
    </source>
</evidence>
<proteinExistence type="predicted"/>
<evidence type="ECO:0000259" key="1">
    <source>
        <dbReference type="Pfam" id="PF01168"/>
    </source>
</evidence>
<comment type="caution">
    <text evidence="2">The sequence shown here is derived from an EMBL/GenBank/DDBJ whole genome shotgun (WGS) entry which is preliminary data.</text>
</comment>
<reference evidence="2" key="1">
    <citation type="submission" date="2021-03" db="EMBL/GenBank/DDBJ databases">
        <title>Molecular epidemiology and mechanisms of colistin and carbapenem resistance in Enterobacteriaceae from clinical isolates, the environment and porcine samples in Pretoria, South Africa.</title>
        <authorList>
            <person name="Bogoshi D."/>
            <person name="Mbelle N.M."/>
            <person name="Naidoo V."/>
            <person name="Osei Sekyere J."/>
        </authorList>
    </citation>
    <scope>NUCLEOTIDE SEQUENCE</scope>
    <source>
        <strain evidence="2">C052</strain>
    </source>
</reference>